<keyword evidence="4" id="KW-1185">Reference proteome</keyword>
<name>A0AAD6Y697_9AGAR</name>
<feature type="region of interest" description="Disordered" evidence="1">
    <location>
        <begin position="117"/>
        <end position="155"/>
    </location>
</feature>
<reference evidence="3" key="1">
    <citation type="submission" date="2023-03" db="EMBL/GenBank/DDBJ databases">
        <title>Massive genome expansion in bonnet fungi (Mycena s.s.) driven by repeated elements and novel gene families across ecological guilds.</title>
        <authorList>
            <consortium name="Lawrence Berkeley National Laboratory"/>
            <person name="Harder C.B."/>
            <person name="Miyauchi S."/>
            <person name="Viragh M."/>
            <person name="Kuo A."/>
            <person name="Thoen E."/>
            <person name="Andreopoulos B."/>
            <person name="Lu D."/>
            <person name="Skrede I."/>
            <person name="Drula E."/>
            <person name="Henrissat B."/>
            <person name="Morin E."/>
            <person name="Kohler A."/>
            <person name="Barry K."/>
            <person name="LaButti K."/>
            <person name="Morin E."/>
            <person name="Salamov A."/>
            <person name="Lipzen A."/>
            <person name="Mereny Z."/>
            <person name="Hegedus B."/>
            <person name="Baldrian P."/>
            <person name="Stursova M."/>
            <person name="Weitz H."/>
            <person name="Taylor A."/>
            <person name="Grigoriev I.V."/>
            <person name="Nagy L.G."/>
            <person name="Martin F."/>
            <person name="Kauserud H."/>
        </authorList>
    </citation>
    <scope>NUCLEOTIDE SEQUENCE</scope>
    <source>
        <strain evidence="3">9144</strain>
    </source>
</reference>
<dbReference type="Proteomes" id="UP001219525">
    <property type="component" value="Unassembled WGS sequence"/>
</dbReference>
<keyword evidence="2" id="KW-1133">Transmembrane helix</keyword>
<proteinExistence type="predicted"/>
<keyword evidence="2" id="KW-0812">Transmembrane</keyword>
<dbReference type="EMBL" id="JARJCW010000071">
    <property type="protein sequence ID" value="KAJ7198854.1"/>
    <property type="molecule type" value="Genomic_DNA"/>
</dbReference>
<evidence type="ECO:0000313" key="3">
    <source>
        <dbReference type="EMBL" id="KAJ7198854.1"/>
    </source>
</evidence>
<comment type="caution">
    <text evidence="3">The sequence shown here is derived from an EMBL/GenBank/DDBJ whole genome shotgun (WGS) entry which is preliminary data.</text>
</comment>
<dbReference type="AlphaFoldDB" id="A0AAD6Y697"/>
<feature type="transmembrane region" description="Helical" evidence="2">
    <location>
        <begin position="188"/>
        <end position="209"/>
    </location>
</feature>
<sequence>MNFCQPPPRISAATFITMSPISRLPANSSAISPAPNMLINPLDEGIVPHVPHWLTVLLCLFLAMIIIVTVVASARTGGLYVDPLSPRKWQRRRRPGFKDLRSAWSSTDTLVNSWIHSHPKRAKSPMSDSEPDMDDGLSRLTQANTVKNQRRAAPWEERVEQTAVETFSLGRAAVFQIRVLRLSFGAEAIRDIVVLAVFFDGILVIMVMANVAERLGGQLAEASRLARLSAAPFGARRSRLDVGKYAAPRSSIHRLLIIQYSLRSIDRPGCNTSSLLVRIYTGGHLPNCHPIFPKHKRDERLSCPEHPPKATYAKRLLIFERLSQTGFREDQSLRFAHAFWLGRLR</sequence>
<keyword evidence="2" id="KW-0472">Membrane</keyword>
<accession>A0AAD6Y697</accession>
<evidence type="ECO:0000313" key="4">
    <source>
        <dbReference type="Proteomes" id="UP001219525"/>
    </source>
</evidence>
<evidence type="ECO:0000256" key="1">
    <source>
        <dbReference type="SAM" id="MobiDB-lite"/>
    </source>
</evidence>
<protein>
    <submittedName>
        <fullName evidence="3">Uncharacterized protein</fullName>
    </submittedName>
</protein>
<organism evidence="3 4">
    <name type="scientific">Mycena pura</name>
    <dbReference type="NCBI Taxonomy" id="153505"/>
    <lineage>
        <taxon>Eukaryota</taxon>
        <taxon>Fungi</taxon>
        <taxon>Dikarya</taxon>
        <taxon>Basidiomycota</taxon>
        <taxon>Agaricomycotina</taxon>
        <taxon>Agaricomycetes</taxon>
        <taxon>Agaricomycetidae</taxon>
        <taxon>Agaricales</taxon>
        <taxon>Marasmiineae</taxon>
        <taxon>Mycenaceae</taxon>
        <taxon>Mycena</taxon>
    </lineage>
</organism>
<gene>
    <name evidence="3" type="ORF">GGX14DRAFT_665454</name>
</gene>
<evidence type="ECO:0000256" key="2">
    <source>
        <dbReference type="SAM" id="Phobius"/>
    </source>
</evidence>
<feature type="transmembrane region" description="Helical" evidence="2">
    <location>
        <begin position="54"/>
        <end position="81"/>
    </location>
</feature>